<keyword evidence="3" id="KW-1185">Reference proteome</keyword>
<dbReference type="InterPro" id="IPR040316">
    <property type="entry name" value="INTS5"/>
</dbReference>
<comment type="caution">
    <text evidence="2">The sequence shown here is derived from an EMBL/GenBank/DDBJ whole genome shotgun (WGS) entry which is preliminary data.</text>
</comment>
<dbReference type="AlphaFoldDB" id="A0ABD3HCF2"/>
<accession>A0ABD3HCF2</accession>
<feature type="compositionally biased region" description="Polar residues" evidence="1">
    <location>
        <begin position="71"/>
        <end position="82"/>
    </location>
</feature>
<evidence type="ECO:0000313" key="3">
    <source>
        <dbReference type="Proteomes" id="UP001633002"/>
    </source>
</evidence>
<dbReference type="EMBL" id="JBJQOH010000004">
    <property type="protein sequence ID" value="KAL3687834.1"/>
    <property type="molecule type" value="Genomic_DNA"/>
</dbReference>
<dbReference type="PANTHER" id="PTHR31697">
    <property type="entry name" value="INTEGRATOR COMPLEX SUBUNIT 5"/>
    <property type="match status" value="1"/>
</dbReference>
<feature type="region of interest" description="Disordered" evidence="1">
    <location>
        <begin position="924"/>
        <end position="947"/>
    </location>
</feature>
<gene>
    <name evidence="2" type="ORF">R1sor_014143</name>
</gene>
<feature type="region of interest" description="Disordered" evidence="1">
    <location>
        <begin position="62"/>
        <end position="89"/>
    </location>
</feature>
<evidence type="ECO:0000313" key="2">
    <source>
        <dbReference type="EMBL" id="KAL3687834.1"/>
    </source>
</evidence>
<proteinExistence type="predicted"/>
<feature type="region of interest" description="Disordered" evidence="1">
    <location>
        <begin position="106"/>
        <end position="132"/>
    </location>
</feature>
<dbReference type="Proteomes" id="UP001633002">
    <property type="component" value="Unassembled WGS sequence"/>
</dbReference>
<evidence type="ECO:0000256" key="1">
    <source>
        <dbReference type="SAM" id="MobiDB-lite"/>
    </source>
</evidence>
<feature type="compositionally biased region" description="Basic and acidic residues" evidence="1">
    <location>
        <begin position="119"/>
        <end position="128"/>
    </location>
</feature>
<dbReference type="PANTHER" id="PTHR31697:SF2">
    <property type="entry name" value="INTEGRATOR COMPLEX SUBUNIT 5"/>
    <property type="match status" value="1"/>
</dbReference>
<organism evidence="2 3">
    <name type="scientific">Riccia sorocarpa</name>
    <dbReference type="NCBI Taxonomy" id="122646"/>
    <lineage>
        <taxon>Eukaryota</taxon>
        <taxon>Viridiplantae</taxon>
        <taxon>Streptophyta</taxon>
        <taxon>Embryophyta</taxon>
        <taxon>Marchantiophyta</taxon>
        <taxon>Marchantiopsida</taxon>
        <taxon>Marchantiidae</taxon>
        <taxon>Marchantiales</taxon>
        <taxon>Ricciaceae</taxon>
        <taxon>Riccia</taxon>
    </lineage>
</organism>
<name>A0ABD3HCF2_9MARC</name>
<protein>
    <submittedName>
        <fullName evidence="2">Uncharacterized protein</fullName>
    </submittedName>
</protein>
<sequence>MRQMGAGAPLLAPYSEFYSCSSAIHCDCQKRLLDLELNLDDGVSTFSTLQWALSELERLEEESAAGEADVTGTSRSKVPSRNSEPEKMEDLVMTENQESERVLLVPGTKPSAPRSSTSETEKVHDPSAGRKVGWQNREEPSVVSEHIHSQSYVSRDELSKGDLENWRDQLNLSGRSKRKSPVGQFGIDGEKRAKVREFPTDLRDAVISAVEGEAGNQMSQRISSRLKLSECVSLTGLITQCLVVSLDQTPADSARGAVSRTSPSVLEGVQSGTETGSCCESLWLHRWLVRSILHGGVKSTLHAKLDWLVAYLCASHSTIIRLVLDDLVARLRNCEVDGHQYMYHYVQRTGILEYAALREPELTAGTLLAMFRTGLGPTSVTAGESLQDGNKRPWPGFHPNICLGISVLFPKFFSAFTALWVPTLSADVVKAWSMSRCSDTDLLFLPAVWKFLGNSASEEPKSRRTWLCAAMVRRLPELAPVASHIVLLMSALCDATADCGASQPSSGVGYYLLGSLYKVLSKQVLPSVLGPDRDNVGNDTGVRMFLENLQDHAHLVWREVLEVYSVSRCPCCDLSLTVGGHYPAFRGNNYSSVDGTESEGGGLLNPSSDKKLGRVGFHRGCLNRDPLIQVCQLLFLCSAEHVVADLLASATRVSPSSIGITNSEFKRMLVVKKMMQLVVGQGRGCLVLELWAERVTDNFLVASDEQALRIVWAVGQLLDLNFWRVHRSEVEQQPGSSSVKEISDEQDSAKGQEINLVWKLLRAVLDAKWLSILTLMHRNWAWDLRLAVLGLLQQLPLKVRSRSQVVAKRLKGVLGLYFSWLETLSQSGDVVEGHEDVPAKSDVVMDSTVKSQYVREMEHLKRIIIQLASCGCTSFTMMLSRLLDFSFEHCQQMATVPSATSPRAVSTAAAGSSPMELYEENSRIQSDDFSSLHSEERERFRKPVPGRQSNVGFFTPLSASEADNFRKRPKKSEVIGLELGNLLRRTFKRALSESAEASDPGPYHPVSVMISLMTERLETPHEVLMTMEQYEEVLPKHISSLRHIFVAECFSQNSLLLEMLELVVKHGNSGEVLRCVEFVRVLLADCISRWHSTFRTRRSHSAPPPKVDEEETRNRMQVHRLIQLVASAGWLPPPLASSGEVVAVIDGADIADLLLLVWRCMHHAVAFGTKGWGESSANLPGGRASVDGQGVFLVNEEAGKEGTYTEWESHYFSILRQNVAQIGPHFAQVYPLRKAI</sequence>
<reference evidence="2 3" key="1">
    <citation type="submission" date="2024-09" db="EMBL/GenBank/DDBJ databases">
        <title>Chromosome-scale assembly of Riccia sorocarpa.</title>
        <authorList>
            <person name="Paukszto L."/>
        </authorList>
    </citation>
    <scope>NUCLEOTIDE SEQUENCE [LARGE SCALE GENOMIC DNA]</scope>
    <source>
        <strain evidence="2">LP-2024</strain>
        <tissue evidence="2">Aerial parts of the thallus</tissue>
    </source>
</reference>